<dbReference type="PaxDb" id="4113-PGSC0003DMT400097512"/>
<keyword evidence="3" id="KW-1185">Reference proteome</keyword>
<feature type="compositionally biased region" description="Low complexity" evidence="1">
    <location>
        <begin position="150"/>
        <end position="164"/>
    </location>
</feature>
<name>M1E0S9_SOLTU</name>
<feature type="region of interest" description="Disordered" evidence="1">
    <location>
        <begin position="150"/>
        <end position="183"/>
    </location>
</feature>
<dbReference type="Gramene" id="PGSC0003DMT400097512">
    <property type="protein sequence ID" value="PGSC0003DMT400097512"/>
    <property type="gene ID" value="PGSC0003DMG400047083"/>
</dbReference>
<reference evidence="2" key="2">
    <citation type="submission" date="2015-06" db="UniProtKB">
        <authorList>
            <consortium name="EnsemblPlants"/>
        </authorList>
    </citation>
    <scope>IDENTIFICATION</scope>
    <source>
        <strain evidence="2">DM1-3 516 R44</strain>
    </source>
</reference>
<dbReference type="HOGENOM" id="CLU_029307_11_0_1"/>
<organism evidence="2 3">
    <name type="scientific">Solanum tuberosum</name>
    <name type="common">Potato</name>
    <dbReference type="NCBI Taxonomy" id="4113"/>
    <lineage>
        <taxon>Eukaryota</taxon>
        <taxon>Viridiplantae</taxon>
        <taxon>Streptophyta</taxon>
        <taxon>Embryophyta</taxon>
        <taxon>Tracheophyta</taxon>
        <taxon>Spermatophyta</taxon>
        <taxon>Magnoliopsida</taxon>
        <taxon>eudicotyledons</taxon>
        <taxon>Gunneridae</taxon>
        <taxon>Pentapetalae</taxon>
        <taxon>asterids</taxon>
        <taxon>lamiids</taxon>
        <taxon>Solanales</taxon>
        <taxon>Solanaceae</taxon>
        <taxon>Solanoideae</taxon>
        <taxon>Solaneae</taxon>
        <taxon>Solanum</taxon>
    </lineage>
</organism>
<evidence type="ECO:0000313" key="2">
    <source>
        <dbReference type="EnsemblPlants" id="PGSC0003DMT400097512"/>
    </source>
</evidence>
<dbReference type="InParanoid" id="M1E0S9"/>
<sequence>MTREEQPQQILLQRSMLTHYQQRHHRPPRPWSPQTVFDALTVRVIACESRHGDASEMAALKAEIASLRKDVDYLKSTDFTSLIERADDKDVLVTTGDVQGDGVAQAKSDAEIDKELIATQVEEIRESQDASIFRYLPDLVETVMQPVIQTSPSETSTSTPSGSGIAFPSETTPGTDAPADRETVYPRPFSTLLSILLTSTFGFRITCI</sequence>
<evidence type="ECO:0000256" key="1">
    <source>
        <dbReference type="SAM" id="MobiDB-lite"/>
    </source>
</evidence>
<evidence type="ECO:0000313" key="3">
    <source>
        <dbReference type="Proteomes" id="UP000011115"/>
    </source>
</evidence>
<dbReference type="AlphaFoldDB" id="M1E0S9"/>
<dbReference type="Proteomes" id="UP000011115">
    <property type="component" value="Unassembled WGS sequence"/>
</dbReference>
<accession>M1E0S9</accession>
<dbReference type="EnsemblPlants" id="PGSC0003DMT400097512">
    <property type="protein sequence ID" value="PGSC0003DMT400097512"/>
    <property type="gene ID" value="PGSC0003DMG400047083"/>
</dbReference>
<reference evidence="3" key="1">
    <citation type="journal article" date="2011" name="Nature">
        <title>Genome sequence and analysis of the tuber crop potato.</title>
        <authorList>
            <consortium name="The Potato Genome Sequencing Consortium"/>
        </authorList>
    </citation>
    <scope>NUCLEOTIDE SEQUENCE [LARGE SCALE GENOMIC DNA]</scope>
    <source>
        <strain evidence="3">cv. DM1-3 516 R44</strain>
    </source>
</reference>
<protein>
    <submittedName>
        <fullName evidence="2">Polyprotein protein</fullName>
    </submittedName>
</protein>
<proteinExistence type="predicted"/>